<protein>
    <submittedName>
        <fullName evidence="1">Uncharacterized protein</fullName>
    </submittedName>
</protein>
<reference evidence="1 2" key="1">
    <citation type="submission" date="2017-06" db="EMBL/GenBank/DDBJ databases">
        <authorList>
            <person name="Kim H.J."/>
            <person name="Triplett B.A."/>
        </authorList>
    </citation>
    <scope>NUCLEOTIDE SEQUENCE [LARGE SCALE GENOMIC DNA]</scope>
</reference>
<dbReference type="GeneID" id="40088250"/>
<dbReference type="EMBL" id="MF403008">
    <property type="protein sequence ID" value="AUZ95028.1"/>
    <property type="molecule type" value="Genomic_DNA"/>
</dbReference>
<dbReference type="Proteomes" id="UP000223025">
    <property type="component" value="Segment"/>
</dbReference>
<accession>A0A2L0UZS0</accession>
<sequence>MSYDPNENVTKILSTLDPKIIPHNFVCAGQILEASGNEVYLDVFDVIELVENQDQYCYEYQMSSLKLIIDMDLVKDTILYHYHKVMCAFN</sequence>
<dbReference type="RefSeq" id="YP_009611912.1">
    <property type="nucleotide sequence ID" value="NC_042013.1"/>
</dbReference>
<dbReference type="KEGG" id="vg:40088250"/>
<keyword evidence="2" id="KW-1185">Reference proteome</keyword>
<proteinExistence type="predicted"/>
<evidence type="ECO:0000313" key="2">
    <source>
        <dbReference type="Proteomes" id="UP000223025"/>
    </source>
</evidence>
<name>A0A2L0UZS0_9CAUD</name>
<evidence type="ECO:0000313" key="1">
    <source>
        <dbReference type="EMBL" id="AUZ95028.1"/>
    </source>
</evidence>
<organism evidence="1 2">
    <name type="scientific">Agrobacterium phage Atu_ph07</name>
    <dbReference type="NCBI Taxonomy" id="2024264"/>
    <lineage>
        <taxon>Viruses</taxon>
        <taxon>Duplodnaviria</taxon>
        <taxon>Heunggongvirae</taxon>
        <taxon>Uroviricota</taxon>
        <taxon>Caudoviricetes</taxon>
        <taxon>Polybotosvirus</taxon>
        <taxon>Polybotosvirus Atuph07</taxon>
    </lineage>
</organism>